<feature type="transmembrane region" description="Helical" evidence="1">
    <location>
        <begin position="139"/>
        <end position="167"/>
    </location>
</feature>
<dbReference type="AlphaFoldDB" id="A0A0A2TEZ4"/>
<dbReference type="eggNOG" id="ENOG502ZS1Z">
    <property type="taxonomic scope" value="Bacteria"/>
</dbReference>
<name>A0A0A2TEZ4_9BACI</name>
<dbReference type="STRING" id="1385514.N782_17605"/>
<evidence type="ECO:0000313" key="3">
    <source>
        <dbReference type="Proteomes" id="UP000030147"/>
    </source>
</evidence>
<comment type="caution">
    <text evidence="2">The sequence shown here is derived from an EMBL/GenBank/DDBJ whole genome shotgun (WGS) entry which is preliminary data.</text>
</comment>
<dbReference type="PANTHER" id="PTHR33133:SF1">
    <property type="entry name" value="EXPRESSED PROTEIN-RELATED"/>
    <property type="match status" value="1"/>
</dbReference>
<reference evidence="2 3" key="1">
    <citation type="journal article" date="2015" name="Stand. Genomic Sci.">
        <title>High quality draft genome sequence of the moderately halophilic bacterium Pontibacillus yanchengensis Y32(T) and comparison among Pontibacillus genomes.</title>
        <authorList>
            <person name="Huang J."/>
            <person name="Qiao Z.X."/>
            <person name="Tang J.W."/>
            <person name="Wang G."/>
        </authorList>
    </citation>
    <scope>NUCLEOTIDE SEQUENCE [LARGE SCALE GENOMIC DNA]</scope>
    <source>
        <strain evidence="2 3">Y32</strain>
    </source>
</reference>
<evidence type="ECO:0000256" key="1">
    <source>
        <dbReference type="SAM" id="Phobius"/>
    </source>
</evidence>
<keyword evidence="1" id="KW-1133">Transmembrane helix</keyword>
<sequence length="315" mass="34882">MNVKQTKPKSFSEILDDTFRLVKENFSSLFFLVLVSLGPLYLIQALFMLLSGKSFFRETGEGGFLSNLNQTENGADFQGTLPINTDSIALLITYIVIISITGIVLYIISQSSIVLATKKIHEGEAWSIKQVIKQAFSRFWPLLGSSLLFILMIVGAFAFTVLTYVGVARTYLTSIGGTIALFIIATLALAALFIFLFTKVSMFFVAVTFEHVAPGMKKSWNLIKGRFWPTFGMYVVCYIIISMVGSVVNLIMTAILGGSVLGSMVSYLVTLITTIIFFVAYTLLYIDLKTRNEAGDLKDMISSYKQDENPETPSL</sequence>
<gene>
    <name evidence="2" type="ORF">N782_17605</name>
</gene>
<feature type="transmembrane region" description="Helical" evidence="1">
    <location>
        <begin position="88"/>
        <end position="108"/>
    </location>
</feature>
<keyword evidence="3" id="KW-1185">Reference proteome</keyword>
<evidence type="ECO:0008006" key="4">
    <source>
        <dbReference type="Google" id="ProtNLM"/>
    </source>
</evidence>
<dbReference type="OrthoDB" id="2375893at2"/>
<dbReference type="EMBL" id="AVBF01000005">
    <property type="protein sequence ID" value="KGP74144.1"/>
    <property type="molecule type" value="Genomic_DNA"/>
</dbReference>
<evidence type="ECO:0000313" key="2">
    <source>
        <dbReference type="EMBL" id="KGP74144.1"/>
    </source>
</evidence>
<feature type="transmembrane region" description="Helical" evidence="1">
    <location>
        <begin position="29"/>
        <end position="50"/>
    </location>
</feature>
<dbReference type="Proteomes" id="UP000030147">
    <property type="component" value="Unassembled WGS sequence"/>
</dbReference>
<feature type="transmembrane region" description="Helical" evidence="1">
    <location>
        <begin position="179"/>
        <end position="209"/>
    </location>
</feature>
<accession>A0A0A2TEZ4</accession>
<organism evidence="2 3">
    <name type="scientific">Pontibacillus yanchengensis Y32</name>
    <dbReference type="NCBI Taxonomy" id="1385514"/>
    <lineage>
        <taxon>Bacteria</taxon>
        <taxon>Bacillati</taxon>
        <taxon>Bacillota</taxon>
        <taxon>Bacilli</taxon>
        <taxon>Bacillales</taxon>
        <taxon>Bacillaceae</taxon>
        <taxon>Pontibacillus</taxon>
    </lineage>
</organism>
<keyword evidence="1" id="KW-0812">Transmembrane</keyword>
<dbReference type="RefSeq" id="WP_036816165.1">
    <property type="nucleotide sequence ID" value="NZ_AVBF01000005.1"/>
</dbReference>
<feature type="transmembrane region" description="Helical" evidence="1">
    <location>
        <begin position="264"/>
        <end position="286"/>
    </location>
</feature>
<dbReference type="PANTHER" id="PTHR33133">
    <property type="entry name" value="OS08G0107100 PROTEIN-RELATED"/>
    <property type="match status" value="1"/>
</dbReference>
<feature type="transmembrane region" description="Helical" evidence="1">
    <location>
        <begin position="230"/>
        <end position="252"/>
    </location>
</feature>
<keyword evidence="1" id="KW-0472">Membrane</keyword>
<proteinExistence type="predicted"/>
<protein>
    <recommendedName>
        <fullName evidence="4">Glycerophosphoryl diester phosphodiesterase membrane domain-containing protein</fullName>
    </recommendedName>
</protein>